<dbReference type="InterPro" id="IPR000577">
    <property type="entry name" value="Carb_kinase_FGGY"/>
</dbReference>
<evidence type="ECO:0000256" key="3">
    <source>
        <dbReference type="ARBA" id="ARBA00022777"/>
    </source>
</evidence>
<dbReference type="AlphaFoldDB" id="A0AAC8YHF8"/>
<evidence type="ECO:0000256" key="2">
    <source>
        <dbReference type="ARBA" id="ARBA00022741"/>
    </source>
</evidence>
<dbReference type="Proteomes" id="UP000178666">
    <property type="component" value="Chromosome"/>
</dbReference>
<dbReference type="OMA" id="HKAMWHE"/>
<dbReference type="EC" id="2.7.1.16" evidence="7 8"/>
<dbReference type="Pfam" id="PF02782">
    <property type="entry name" value="FGGY_C"/>
    <property type="match status" value="1"/>
</dbReference>
<protein>
    <recommendedName>
        <fullName evidence="7 8">Ribulokinase</fullName>
        <ecNumber evidence="7 8">2.7.1.16</ecNumber>
    </recommendedName>
</protein>
<evidence type="ECO:0000256" key="8">
    <source>
        <dbReference type="RuleBase" id="RU003455"/>
    </source>
</evidence>
<dbReference type="InterPro" id="IPR043129">
    <property type="entry name" value="ATPase_NBD"/>
</dbReference>
<dbReference type="PANTHER" id="PTHR43435">
    <property type="entry name" value="RIBULOKINASE"/>
    <property type="match status" value="1"/>
</dbReference>
<dbReference type="CDD" id="cd07781">
    <property type="entry name" value="ASKHA_NBD_FGGY_L-RBK"/>
    <property type="match status" value="1"/>
</dbReference>
<dbReference type="GO" id="GO:0019150">
    <property type="term" value="F:D-ribulokinase activity"/>
    <property type="evidence" value="ECO:0007669"/>
    <property type="project" value="TreeGrafter"/>
</dbReference>
<reference evidence="11 13" key="2">
    <citation type="submission" date="2016-02" db="EMBL/GenBank/DDBJ databases">
        <title>Complete Genome Sequence of Propionibacterium acidipropionici ATCC 55737.</title>
        <authorList>
            <person name="Luna Flores C.H."/>
            <person name="Nielsen L.K."/>
            <person name="Marcellin E."/>
        </authorList>
    </citation>
    <scope>NUCLEOTIDE SEQUENCE [LARGE SCALE GENOMIC DNA]</scope>
    <source>
        <strain evidence="11 13">ATCC 55737</strain>
    </source>
</reference>
<proteinExistence type="inferred from homology"/>
<dbReference type="PANTHER" id="PTHR43435:SF4">
    <property type="entry name" value="FGGY CARBOHYDRATE KINASE DOMAIN-CONTAINING PROTEIN"/>
    <property type="match status" value="1"/>
</dbReference>
<keyword evidence="1 8" id="KW-0808">Transferase</keyword>
<dbReference type="NCBIfam" id="NF003154">
    <property type="entry name" value="PRK04123.1"/>
    <property type="match status" value="1"/>
</dbReference>
<comment type="pathway">
    <text evidence="8">Carbohydrate degradation; L-arabinose degradation via L-ribulose; D-xylulose 5-phosphate from L-arabinose (bacterial route): step 2/3.</text>
</comment>
<dbReference type="Proteomes" id="UP000075221">
    <property type="component" value="Chromosome"/>
</dbReference>
<keyword evidence="2" id="KW-0547">Nucleotide-binding</keyword>
<dbReference type="PIRSF" id="PIRSF000538">
    <property type="entry name" value="GlpK"/>
    <property type="match status" value="1"/>
</dbReference>
<evidence type="ECO:0000256" key="6">
    <source>
        <dbReference type="ARBA" id="ARBA00023277"/>
    </source>
</evidence>
<dbReference type="GO" id="GO:0008741">
    <property type="term" value="F:ribulokinase activity"/>
    <property type="evidence" value="ECO:0007669"/>
    <property type="project" value="UniProtKB-UniRule"/>
</dbReference>
<dbReference type="GO" id="GO:0019569">
    <property type="term" value="P:L-arabinose catabolic process to D-xylulose 5-phosphate"/>
    <property type="evidence" value="ECO:0007669"/>
    <property type="project" value="InterPro"/>
</dbReference>
<dbReference type="RefSeq" id="WP_015069880.1">
    <property type="nucleotide sequence ID" value="NZ_CP014352.1"/>
</dbReference>
<reference evidence="12 14" key="1">
    <citation type="journal article" date="2016" name="Plant Dis.">
        <title>Improved production of propionic acid using genome shuffling.</title>
        <authorList>
            <person name="Luna-Flores C.H."/>
            <person name="Palfreyman R.W."/>
            <person name="Kromer J.O."/>
            <person name="Nielsen L.K."/>
            <person name="Marcellin E."/>
        </authorList>
    </citation>
    <scope>NUCLEOTIDE SEQUENCE [LARGE SCALE GENOMIC DNA]</scope>
    <source>
        <strain evidence="12 14">F3E8</strain>
    </source>
</reference>
<dbReference type="InterPro" id="IPR005929">
    <property type="entry name" value="Ribulokinase"/>
</dbReference>
<keyword evidence="6 8" id="KW-0119">Carbohydrate metabolism</keyword>
<dbReference type="InterPro" id="IPR018485">
    <property type="entry name" value="FGGY_C"/>
</dbReference>
<dbReference type="GO" id="GO:0005737">
    <property type="term" value="C:cytoplasm"/>
    <property type="evidence" value="ECO:0007669"/>
    <property type="project" value="TreeGrafter"/>
</dbReference>
<sequence>MSEKYVIGLDYGTLSGRALVVRVSDGAEMGTDVYEYPHAVMDRTLTAADGQKLPPDFALQSPADYIEALEHIVPGALKDASVDPSDVIGIGLDATSATVIPCKSDGTPLCLTDEYAAEPHAWVKLWKHHGAQDQADRIVKLAQARREPWLARYGGILSSEMLMPKVLETLEWAPRVYEATDVFCDALDWLTWQLTGELTFAAGDSGYKRMYQDGQYPSREFLRNLNPEFEDVFDTKMNAPVLPLGGRVGGLTADFAARLGLPEGIAVASGNIDAHVTAAAIQAVEDGQMTAILGTSACYIVPGPELKEVPGMFGVVDGGIVDGSWGFEAGQTAVGDIFAWFIDNCVPKAYSDEAVERGIGLHELLTEKCQDQEVGAHGLIGLDWHNGNRSVLADANLSGLLIGQTLTTTPEDQYRALLESTAYGARTIIESFRNAGVEINELIVAGGLTKNTFLMQLLCDICRVPLSVGLTQQPGARGSAVFGAVAAGVYPDVKAASAAMGAKEEGVYQVDEERARLYDPLFAEYSTLHDYFGRGANPVMHRLKELRREAHIRAEKKAGPLLRREGDHSEDAWIAEK</sequence>
<feature type="domain" description="Carbohydrate kinase FGGY C-terminal" evidence="10">
    <location>
        <begin position="290"/>
        <end position="487"/>
    </location>
</feature>
<evidence type="ECO:0000313" key="14">
    <source>
        <dbReference type="Proteomes" id="UP000178666"/>
    </source>
</evidence>
<feature type="domain" description="Carbohydrate kinase FGGY N-terminal" evidence="9">
    <location>
        <begin position="5"/>
        <end position="278"/>
    </location>
</feature>
<dbReference type="GO" id="GO:0005524">
    <property type="term" value="F:ATP binding"/>
    <property type="evidence" value="ECO:0007669"/>
    <property type="project" value="UniProtKB-UniRule"/>
</dbReference>
<accession>A0AAC8YHF8</accession>
<keyword evidence="3 8" id="KW-0418">Kinase</keyword>
<keyword evidence="5 8" id="KW-0054">Arabinose catabolism</keyword>
<evidence type="ECO:0000256" key="5">
    <source>
        <dbReference type="ARBA" id="ARBA00022935"/>
    </source>
</evidence>
<evidence type="ECO:0000313" key="11">
    <source>
        <dbReference type="EMBL" id="AMS06674.1"/>
    </source>
</evidence>
<evidence type="ECO:0000256" key="1">
    <source>
        <dbReference type="ARBA" id="ARBA00022679"/>
    </source>
</evidence>
<comment type="catalytic activity">
    <reaction evidence="8">
        <text>L-ribulose + ATP = L-ribulose 5-phosphate + ADP + H(+)</text>
        <dbReference type="Rhea" id="RHEA:22072"/>
        <dbReference type="ChEBI" id="CHEBI:15378"/>
        <dbReference type="ChEBI" id="CHEBI:16880"/>
        <dbReference type="ChEBI" id="CHEBI:30616"/>
        <dbReference type="ChEBI" id="CHEBI:58226"/>
        <dbReference type="ChEBI" id="CHEBI:456216"/>
        <dbReference type="EC" id="2.7.1.16"/>
    </reaction>
</comment>
<dbReference type="InterPro" id="IPR018484">
    <property type="entry name" value="FGGY_N"/>
</dbReference>
<evidence type="ECO:0000259" key="9">
    <source>
        <dbReference type="Pfam" id="PF00370"/>
    </source>
</evidence>
<dbReference type="EMBL" id="CP015970">
    <property type="protein sequence ID" value="AOZ45461.1"/>
    <property type="molecule type" value="Genomic_DNA"/>
</dbReference>
<gene>
    <name evidence="12" type="ORF">A8L58_00650</name>
    <name evidence="11" type="ORF">AXH35_15715</name>
</gene>
<evidence type="ECO:0000256" key="4">
    <source>
        <dbReference type="ARBA" id="ARBA00022840"/>
    </source>
</evidence>
<dbReference type="Gene3D" id="3.30.420.40">
    <property type="match status" value="2"/>
</dbReference>
<name>A0AAC8YHF8_9ACTN</name>
<dbReference type="SUPFAM" id="SSF53067">
    <property type="entry name" value="Actin-like ATPase domain"/>
    <property type="match status" value="2"/>
</dbReference>
<evidence type="ECO:0000259" key="10">
    <source>
        <dbReference type="Pfam" id="PF02782"/>
    </source>
</evidence>
<organism evidence="11 13">
    <name type="scientific">Acidipropionibacterium acidipropionici</name>
    <dbReference type="NCBI Taxonomy" id="1748"/>
    <lineage>
        <taxon>Bacteria</taxon>
        <taxon>Bacillati</taxon>
        <taxon>Actinomycetota</taxon>
        <taxon>Actinomycetes</taxon>
        <taxon>Propionibacteriales</taxon>
        <taxon>Propionibacteriaceae</taxon>
        <taxon>Acidipropionibacterium</taxon>
    </lineage>
</organism>
<evidence type="ECO:0000313" key="12">
    <source>
        <dbReference type="EMBL" id="AOZ45461.1"/>
    </source>
</evidence>
<evidence type="ECO:0000313" key="13">
    <source>
        <dbReference type="Proteomes" id="UP000075221"/>
    </source>
</evidence>
<dbReference type="NCBIfam" id="TIGR01234">
    <property type="entry name" value="L-ribulokinase"/>
    <property type="match status" value="1"/>
</dbReference>
<dbReference type="EMBL" id="CP014352">
    <property type="protein sequence ID" value="AMS06674.1"/>
    <property type="molecule type" value="Genomic_DNA"/>
</dbReference>
<keyword evidence="4" id="KW-0067">ATP-binding</keyword>
<dbReference type="Pfam" id="PF00370">
    <property type="entry name" value="FGGY_N"/>
    <property type="match status" value="1"/>
</dbReference>
<keyword evidence="14" id="KW-1185">Reference proteome</keyword>
<evidence type="ECO:0000256" key="7">
    <source>
        <dbReference type="NCBIfam" id="TIGR01234"/>
    </source>
</evidence>
<comment type="similarity">
    <text evidence="8">Belongs to the ribulokinase family.</text>
</comment>